<dbReference type="SUPFAM" id="SSF88659">
    <property type="entry name" value="Sigma3 and sigma4 domains of RNA polymerase sigma factors"/>
    <property type="match status" value="1"/>
</dbReference>
<dbReference type="RefSeq" id="WP_345823238.1">
    <property type="nucleotide sequence ID" value="NZ_JBDIML010000001.1"/>
</dbReference>
<dbReference type="PROSITE" id="PS00622">
    <property type="entry name" value="HTH_LUXR_1"/>
    <property type="match status" value="1"/>
</dbReference>
<dbReference type="Proteomes" id="UP001444625">
    <property type="component" value="Unassembled WGS sequence"/>
</dbReference>
<feature type="domain" description="HTH luxR-type" evidence="1">
    <location>
        <begin position="105"/>
        <end position="132"/>
    </location>
</feature>
<comment type="caution">
    <text evidence="2">The sequence shown here is derived from an EMBL/GenBank/DDBJ whole genome shotgun (WGS) entry which is preliminary data.</text>
</comment>
<dbReference type="InterPro" id="IPR000792">
    <property type="entry name" value="Tscrpt_reg_LuxR_C"/>
</dbReference>
<dbReference type="EMBL" id="JBDIML010000001">
    <property type="protein sequence ID" value="MEN2765764.1"/>
    <property type="molecule type" value="Genomic_DNA"/>
</dbReference>
<dbReference type="InterPro" id="IPR013324">
    <property type="entry name" value="RNA_pol_sigma_r3/r4-like"/>
</dbReference>
<evidence type="ECO:0000313" key="2">
    <source>
        <dbReference type="EMBL" id="MEN2765764.1"/>
    </source>
</evidence>
<evidence type="ECO:0000313" key="3">
    <source>
        <dbReference type="Proteomes" id="UP001444625"/>
    </source>
</evidence>
<dbReference type="Gene3D" id="1.10.10.10">
    <property type="entry name" value="Winged helix-like DNA-binding domain superfamily/Winged helix DNA-binding domain"/>
    <property type="match status" value="1"/>
</dbReference>
<sequence length="156" mass="18309">MKTRNEEYYTISRILDIIKNYHINIKNVNEFGNDIKSVGVAQYGIEATLPKGNVISSVVEREVMRQIQENRFIANMITDIKYIQQRWSRVTNEKEAQVLSLRLDGYKVTDIAEILRMERSNVYRLLERAARRIKGYPQNSATNSTNYENEKVLLYN</sequence>
<organism evidence="2 3">
    <name type="scientific">Ornithinibacillus xuwenensis</name>
    <dbReference type="NCBI Taxonomy" id="3144668"/>
    <lineage>
        <taxon>Bacteria</taxon>
        <taxon>Bacillati</taxon>
        <taxon>Bacillota</taxon>
        <taxon>Bacilli</taxon>
        <taxon>Bacillales</taxon>
        <taxon>Bacillaceae</taxon>
        <taxon>Ornithinibacillus</taxon>
    </lineage>
</organism>
<accession>A0ABU9XBX6</accession>
<dbReference type="InterPro" id="IPR036388">
    <property type="entry name" value="WH-like_DNA-bd_sf"/>
</dbReference>
<name>A0ABU9XBX6_9BACI</name>
<reference evidence="2 3" key="1">
    <citation type="submission" date="2024-05" db="EMBL/GenBank/DDBJ databases">
        <authorList>
            <person name="Haq I."/>
            <person name="Ullah Z."/>
            <person name="Ahmad R."/>
            <person name="Li M."/>
            <person name="Tong Y."/>
        </authorList>
    </citation>
    <scope>NUCLEOTIDE SEQUENCE [LARGE SCALE GENOMIC DNA]</scope>
    <source>
        <strain evidence="2 3">16A2E</strain>
    </source>
</reference>
<keyword evidence="3" id="KW-1185">Reference proteome</keyword>
<protein>
    <recommendedName>
        <fullName evidence="1">HTH luxR-type domain-containing protein</fullName>
    </recommendedName>
</protein>
<proteinExistence type="predicted"/>
<gene>
    <name evidence="2" type="ORF">ABC228_01065</name>
</gene>
<evidence type="ECO:0000259" key="1">
    <source>
        <dbReference type="PROSITE" id="PS00622"/>
    </source>
</evidence>